<evidence type="ECO:0000256" key="1">
    <source>
        <dbReference type="ARBA" id="ARBA00009437"/>
    </source>
</evidence>
<evidence type="ECO:0000313" key="8">
    <source>
        <dbReference type="Proteomes" id="UP000270661"/>
    </source>
</evidence>
<organism evidence="7 8">
    <name type="scientific">Pseudomonas corrugata</name>
    <dbReference type="NCBI Taxonomy" id="47879"/>
    <lineage>
        <taxon>Bacteria</taxon>
        <taxon>Pseudomonadati</taxon>
        <taxon>Pseudomonadota</taxon>
        <taxon>Gammaproteobacteria</taxon>
        <taxon>Pseudomonadales</taxon>
        <taxon>Pseudomonadaceae</taxon>
        <taxon>Pseudomonas</taxon>
    </lineage>
</organism>
<dbReference type="Gene3D" id="1.10.10.10">
    <property type="entry name" value="Winged helix-like DNA-binding domain superfamily/Winged helix DNA-binding domain"/>
    <property type="match status" value="1"/>
</dbReference>
<dbReference type="InterPro" id="IPR036388">
    <property type="entry name" value="WH-like_DNA-bd_sf"/>
</dbReference>
<dbReference type="PROSITE" id="PS50931">
    <property type="entry name" value="HTH_LYSR"/>
    <property type="match status" value="1"/>
</dbReference>
<keyword evidence="3" id="KW-0238">DNA-binding</keyword>
<dbReference type="AlphaFoldDB" id="A0A3M3EYF8"/>
<evidence type="ECO:0000256" key="3">
    <source>
        <dbReference type="ARBA" id="ARBA00023125"/>
    </source>
</evidence>
<dbReference type="CDD" id="cd08432">
    <property type="entry name" value="PBP2_GcdR_TrpI_HvrB_AmpR_like"/>
    <property type="match status" value="1"/>
</dbReference>
<evidence type="ECO:0000256" key="2">
    <source>
        <dbReference type="ARBA" id="ARBA00023015"/>
    </source>
</evidence>
<keyword evidence="5" id="KW-0804">Transcription</keyword>
<keyword evidence="2" id="KW-0805">Transcription regulation</keyword>
<dbReference type="PANTHER" id="PTHR30537:SF26">
    <property type="entry name" value="GLYCINE CLEAVAGE SYSTEM TRANSCRIPTIONAL ACTIVATOR"/>
    <property type="match status" value="1"/>
</dbReference>
<feature type="domain" description="HTH lysR-type" evidence="6">
    <location>
        <begin position="11"/>
        <end position="68"/>
    </location>
</feature>
<dbReference type="Gene3D" id="3.40.190.10">
    <property type="entry name" value="Periplasmic binding protein-like II"/>
    <property type="match status" value="2"/>
</dbReference>
<comment type="similarity">
    <text evidence="1">Belongs to the LysR transcriptional regulatory family.</text>
</comment>
<dbReference type="GO" id="GO:0043565">
    <property type="term" value="F:sequence-specific DNA binding"/>
    <property type="evidence" value="ECO:0007669"/>
    <property type="project" value="TreeGrafter"/>
</dbReference>
<dbReference type="GO" id="GO:0003700">
    <property type="term" value="F:DNA-binding transcription factor activity"/>
    <property type="evidence" value="ECO:0007669"/>
    <property type="project" value="InterPro"/>
</dbReference>
<reference evidence="7 8" key="1">
    <citation type="submission" date="2018-08" db="EMBL/GenBank/DDBJ databases">
        <title>Recombination of ecologically and evolutionarily significant loci maintains genetic cohesion in the Pseudomonas syringae species complex.</title>
        <authorList>
            <person name="Dillon M."/>
            <person name="Thakur S."/>
            <person name="Almeida R.N.D."/>
            <person name="Weir B.S."/>
            <person name="Guttman D.S."/>
        </authorList>
    </citation>
    <scope>NUCLEOTIDE SEQUENCE [LARGE SCALE GENOMIC DNA]</scope>
    <source>
        <strain evidence="7 8">NCPPB2445</strain>
    </source>
</reference>
<evidence type="ECO:0000256" key="4">
    <source>
        <dbReference type="ARBA" id="ARBA00023159"/>
    </source>
</evidence>
<dbReference type="SUPFAM" id="SSF46785">
    <property type="entry name" value="Winged helix' DNA-binding domain"/>
    <property type="match status" value="1"/>
</dbReference>
<dbReference type="InterPro" id="IPR005119">
    <property type="entry name" value="LysR_subst-bd"/>
</dbReference>
<dbReference type="InterPro" id="IPR000847">
    <property type="entry name" value="LysR_HTH_N"/>
</dbReference>
<dbReference type="InterPro" id="IPR058163">
    <property type="entry name" value="LysR-type_TF_proteobact-type"/>
</dbReference>
<dbReference type="GO" id="GO:0006351">
    <property type="term" value="P:DNA-templated transcription"/>
    <property type="evidence" value="ECO:0007669"/>
    <property type="project" value="TreeGrafter"/>
</dbReference>
<sequence length="311" mass="35032">MERFPMSRRLPPLYALRAFEAAARYSSFTRAAEELSITQSAVSRHIRTLEEHFACRLFQRSGRNLQLTEAARLLLPGIRDGFMALERACHTLSGEDGILRMKAPSTLTMRWLLARLSRFRHLQPGNEVQLTSAWMDVDSVDFNTEPFDCAVLLGNGHFPADWEASFLFPEELIPVGAPNLLNDQPWDVQRLANAELLHPTPDRRDWRSWLERMGLSDKVSLKGGQVFDTLELGMIAAARGYGVSMGDLLMVAEDVAQGRLSLPWPTAVASGEHYYLVWPKTRPGGERLRRLSDFLQGEVSAMQLPAVERLG</sequence>
<dbReference type="Pfam" id="PF03466">
    <property type="entry name" value="LysR_substrate"/>
    <property type="match status" value="1"/>
</dbReference>
<keyword evidence="8" id="KW-1185">Reference proteome</keyword>
<proteinExistence type="inferred from homology"/>
<dbReference type="SUPFAM" id="SSF53850">
    <property type="entry name" value="Periplasmic binding protein-like II"/>
    <property type="match status" value="1"/>
</dbReference>
<dbReference type="Proteomes" id="UP000270661">
    <property type="component" value="Unassembled WGS sequence"/>
</dbReference>
<dbReference type="GO" id="GO:0009891">
    <property type="term" value="P:positive regulation of biosynthetic process"/>
    <property type="evidence" value="ECO:0007669"/>
    <property type="project" value="UniProtKB-ARBA"/>
</dbReference>
<dbReference type="FunFam" id="1.10.10.10:FF:000038">
    <property type="entry name" value="Glycine cleavage system transcriptional activator"/>
    <property type="match status" value="1"/>
</dbReference>
<comment type="caution">
    <text evidence="7">The sequence shown here is derived from an EMBL/GenBank/DDBJ whole genome shotgun (WGS) entry which is preliminary data.</text>
</comment>
<keyword evidence="4" id="KW-0010">Activator</keyword>
<dbReference type="STRING" id="47879.AXG94_14350"/>
<evidence type="ECO:0000313" key="7">
    <source>
        <dbReference type="EMBL" id="RMM54192.1"/>
    </source>
</evidence>
<protein>
    <recommendedName>
        <fullName evidence="6">HTH lysR-type domain-containing protein</fullName>
    </recommendedName>
</protein>
<name>A0A3M3EYF8_9PSED</name>
<dbReference type="InterPro" id="IPR036390">
    <property type="entry name" value="WH_DNA-bd_sf"/>
</dbReference>
<dbReference type="PANTHER" id="PTHR30537">
    <property type="entry name" value="HTH-TYPE TRANSCRIPTIONAL REGULATOR"/>
    <property type="match status" value="1"/>
</dbReference>
<evidence type="ECO:0000259" key="6">
    <source>
        <dbReference type="PROSITE" id="PS50931"/>
    </source>
</evidence>
<dbReference type="EMBL" id="RBOJ01000022">
    <property type="protein sequence ID" value="RMM54192.1"/>
    <property type="molecule type" value="Genomic_DNA"/>
</dbReference>
<accession>A0A3M3EYF8</accession>
<evidence type="ECO:0000256" key="5">
    <source>
        <dbReference type="ARBA" id="ARBA00023163"/>
    </source>
</evidence>
<gene>
    <name evidence="7" type="ORF">ALQ77_04937</name>
</gene>
<dbReference type="Pfam" id="PF00126">
    <property type="entry name" value="HTH_1"/>
    <property type="match status" value="1"/>
</dbReference>
<dbReference type="PRINTS" id="PR00039">
    <property type="entry name" value="HTHLYSR"/>
</dbReference>